<dbReference type="SUPFAM" id="SSF50341">
    <property type="entry name" value="CheW-like"/>
    <property type="match status" value="1"/>
</dbReference>
<dbReference type="Pfam" id="PF01584">
    <property type="entry name" value="CheW"/>
    <property type="match status" value="1"/>
</dbReference>
<dbReference type="Gene3D" id="2.40.50.180">
    <property type="entry name" value="CheA-289, Domain 4"/>
    <property type="match status" value="1"/>
</dbReference>
<feature type="compositionally biased region" description="Basic and acidic residues" evidence="1">
    <location>
        <begin position="29"/>
        <end position="41"/>
    </location>
</feature>
<accession>A0A3L7AJE1</accession>
<feature type="region of interest" description="Disordered" evidence="1">
    <location>
        <begin position="15"/>
        <end position="46"/>
    </location>
</feature>
<dbReference type="Gene3D" id="2.30.30.40">
    <property type="entry name" value="SH3 Domains"/>
    <property type="match status" value="1"/>
</dbReference>
<evidence type="ECO:0000259" key="2">
    <source>
        <dbReference type="PROSITE" id="PS50851"/>
    </source>
</evidence>
<reference evidence="3 4" key="1">
    <citation type="submission" date="2018-10" db="EMBL/GenBank/DDBJ databases">
        <title>Xanthobacter tagetidis genome sequencing and assembly.</title>
        <authorList>
            <person name="Maclea K.S."/>
            <person name="Goen A.E."/>
            <person name="Fatima S.A."/>
        </authorList>
    </citation>
    <scope>NUCLEOTIDE SEQUENCE [LARGE SCALE GENOMIC DNA]</scope>
    <source>
        <strain evidence="3 4">ATCC 700314</strain>
    </source>
</reference>
<dbReference type="InterPro" id="IPR002545">
    <property type="entry name" value="CheW-lke_dom"/>
</dbReference>
<dbReference type="EMBL" id="RCTF01000003">
    <property type="protein sequence ID" value="RLP80347.1"/>
    <property type="molecule type" value="Genomic_DNA"/>
</dbReference>
<dbReference type="GO" id="GO:0006935">
    <property type="term" value="P:chemotaxis"/>
    <property type="evidence" value="ECO:0007669"/>
    <property type="project" value="InterPro"/>
</dbReference>
<dbReference type="PROSITE" id="PS50851">
    <property type="entry name" value="CHEW"/>
    <property type="match status" value="1"/>
</dbReference>
<dbReference type="OrthoDB" id="3291462at2"/>
<organism evidence="3 4">
    <name type="scientific">Xanthobacter tagetidis</name>
    <dbReference type="NCBI Taxonomy" id="60216"/>
    <lineage>
        <taxon>Bacteria</taxon>
        <taxon>Pseudomonadati</taxon>
        <taxon>Pseudomonadota</taxon>
        <taxon>Alphaproteobacteria</taxon>
        <taxon>Hyphomicrobiales</taxon>
        <taxon>Xanthobacteraceae</taxon>
        <taxon>Xanthobacter</taxon>
    </lineage>
</organism>
<name>A0A3L7AJE1_9HYPH</name>
<dbReference type="SMART" id="SM00260">
    <property type="entry name" value="CheW"/>
    <property type="match status" value="1"/>
</dbReference>
<evidence type="ECO:0000256" key="1">
    <source>
        <dbReference type="SAM" id="MobiDB-lite"/>
    </source>
</evidence>
<gene>
    <name evidence="3" type="ORF">D9R14_04550</name>
</gene>
<dbReference type="InterPro" id="IPR036061">
    <property type="entry name" value="CheW-like_dom_sf"/>
</dbReference>
<evidence type="ECO:0000313" key="4">
    <source>
        <dbReference type="Proteomes" id="UP000269692"/>
    </source>
</evidence>
<proteinExistence type="predicted"/>
<evidence type="ECO:0000313" key="3">
    <source>
        <dbReference type="EMBL" id="RLP80347.1"/>
    </source>
</evidence>
<feature type="domain" description="CheW-like" evidence="2">
    <location>
        <begin position="96"/>
        <end position="237"/>
    </location>
</feature>
<dbReference type="GO" id="GO:0007165">
    <property type="term" value="P:signal transduction"/>
    <property type="evidence" value="ECO:0007669"/>
    <property type="project" value="InterPro"/>
</dbReference>
<sequence length="238" mass="24514">MAAAIWWVASWASRPATSGRPRGVSAPFRPKEATVPDRSEPRPSAQGIDWGRIHERLDAISVRLADGASPEAQAAHMAKRAQALTAPEERAGPAPGDDLVVFGLAGQRYAIDIPAAEAVVPIDQLVPLPGVGAAHLGLLMHRGLLYAVVDVNALLDRPVAAPTTPAFAILLGDPGCAIGLAADALFGLAREATPQRGAAGAGLLCALLPDGTGVLDAEALSLSARLVVDHRLRPSSTP</sequence>
<dbReference type="AlphaFoldDB" id="A0A3L7AJE1"/>
<protein>
    <submittedName>
        <fullName evidence="3">Chemotaxis protein CheW</fullName>
    </submittedName>
</protein>
<dbReference type="Proteomes" id="UP000269692">
    <property type="component" value="Unassembled WGS sequence"/>
</dbReference>
<comment type="caution">
    <text evidence="3">The sequence shown here is derived from an EMBL/GenBank/DDBJ whole genome shotgun (WGS) entry which is preliminary data.</text>
</comment>
<keyword evidence="4" id="KW-1185">Reference proteome</keyword>